<protein>
    <submittedName>
        <fullName evidence="3">Stage III sporulation protein AE</fullName>
    </submittedName>
</protein>
<sequence length="395" mass="43097">MNRTAKILFVSLLILPYIFSGQVSATTTSPPVSSEELEDDMLQEISLEGVQEYWSELVNEYNGYLPGLEKKSVYDLIKNQESFSIKDSVIGFLEFLFYELILNGKLLGMLLMLTLFSIILQTMHTAFEKSAVSKIAYFVVYIVLIFIALNSFYLAFSYAKEAINTMSSFMIALLPLVLGLMATFGNLLTVSFFHPIIIFLINLSGLLISHFIMPLLFLSALLLIVSSLSDGYKVTHLAKLLRNVGIGTLGVFFTIFLGVLSVQGAASAIQDGVAMKTAKFLTGNFIPVVGRTFTDAADTILSASLLLKNAVGIVGLAIVLFITLFPAIKIFAIALIYKIAAAILQPIGDGPVISSLNTISNYIVYILACLLAVSFMFLLAIVLLVAASNITLLLR</sequence>
<dbReference type="RefSeq" id="WP_019378264.1">
    <property type="nucleotide sequence ID" value="NZ_CP017962.1"/>
</dbReference>
<dbReference type="Proteomes" id="UP000621631">
    <property type="component" value="Unassembled WGS sequence"/>
</dbReference>
<feature type="transmembrane region" description="Helical" evidence="1">
    <location>
        <begin position="310"/>
        <end position="343"/>
    </location>
</feature>
<reference evidence="4 6" key="2">
    <citation type="submission" date="2020-09" db="EMBL/GenBank/DDBJ databases">
        <title>Draft Genome Sequences of Oil-Oxidizing Bacteria Halomonas titanicae, Marinobacter lutaoensis, and Virgibacillus halodenitrificans Isolated from Highly Saline Environments.</title>
        <authorList>
            <person name="Grouzdev D.S."/>
            <person name="Sokolova D.S."/>
            <person name="Semenova E.M."/>
            <person name="Borzenkov I.A."/>
            <person name="Bidzhieva S.K."/>
            <person name="Poltaraus A.B."/>
            <person name="Nazina T.N."/>
        </authorList>
    </citation>
    <scope>NUCLEOTIDE SEQUENCE [LARGE SCALE GENOMIC DNA]</scope>
    <source>
        <strain evidence="4 6">VKM B-3472D</strain>
    </source>
</reference>
<proteinExistence type="predicted"/>
<evidence type="ECO:0000256" key="2">
    <source>
        <dbReference type="SAM" id="SignalP"/>
    </source>
</evidence>
<feature type="transmembrane region" description="Helical" evidence="1">
    <location>
        <begin position="106"/>
        <end position="123"/>
    </location>
</feature>
<keyword evidence="1" id="KW-0812">Transmembrane</keyword>
<dbReference type="Proteomes" id="UP000182945">
    <property type="component" value="Chromosome"/>
</dbReference>
<evidence type="ECO:0000313" key="6">
    <source>
        <dbReference type="Proteomes" id="UP000621631"/>
    </source>
</evidence>
<dbReference type="NCBIfam" id="TIGR02829">
    <property type="entry name" value="spore_III_AE"/>
    <property type="match status" value="1"/>
</dbReference>
<evidence type="ECO:0000313" key="4">
    <source>
        <dbReference type="EMBL" id="MBD1222721.1"/>
    </source>
</evidence>
<accession>A0AAC9J022</accession>
<keyword evidence="1" id="KW-0472">Membrane</keyword>
<feature type="transmembrane region" description="Helical" evidence="1">
    <location>
        <begin position="168"/>
        <end position="189"/>
    </location>
</feature>
<dbReference type="AlphaFoldDB" id="A0AAC9J022"/>
<dbReference type="EMBL" id="CP017962">
    <property type="protein sequence ID" value="APC48330.1"/>
    <property type="molecule type" value="Genomic_DNA"/>
</dbReference>
<reference evidence="3 5" key="1">
    <citation type="submission" date="2016-11" db="EMBL/GenBank/DDBJ databases">
        <title>Complete genome sequencing of Virgibacillus halodenitrificans PDB-F2.</title>
        <authorList>
            <person name="Sun Z."/>
            <person name="Zhou Y."/>
            <person name="Li H."/>
        </authorList>
    </citation>
    <scope>NUCLEOTIDE SEQUENCE [LARGE SCALE GENOMIC DNA]</scope>
    <source>
        <strain evidence="3 5">PDB-F2</strain>
    </source>
</reference>
<keyword evidence="2" id="KW-0732">Signal</keyword>
<keyword evidence="6" id="KW-1185">Reference proteome</keyword>
<dbReference type="Pfam" id="PF09546">
    <property type="entry name" value="Spore_III_AE"/>
    <property type="match status" value="1"/>
</dbReference>
<name>A0AAC9J022_VIRHA</name>
<feature type="transmembrane region" description="Helical" evidence="1">
    <location>
        <begin position="363"/>
        <end position="394"/>
    </location>
</feature>
<evidence type="ECO:0000256" key="1">
    <source>
        <dbReference type="SAM" id="Phobius"/>
    </source>
</evidence>
<feature type="signal peptide" evidence="2">
    <location>
        <begin position="1"/>
        <end position="25"/>
    </location>
</feature>
<keyword evidence="1" id="KW-1133">Transmembrane helix</keyword>
<feature type="transmembrane region" description="Helical" evidence="1">
    <location>
        <begin position="135"/>
        <end position="156"/>
    </location>
</feature>
<feature type="chain" id="PRO_5042253140" evidence="2">
    <location>
        <begin position="26"/>
        <end position="395"/>
    </location>
</feature>
<organism evidence="3 5">
    <name type="scientific">Virgibacillus halodenitrificans</name>
    <name type="common">Bacillus halodenitrificans</name>
    <dbReference type="NCBI Taxonomy" id="1482"/>
    <lineage>
        <taxon>Bacteria</taxon>
        <taxon>Bacillati</taxon>
        <taxon>Bacillota</taxon>
        <taxon>Bacilli</taxon>
        <taxon>Bacillales</taxon>
        <taxon>Bacillaceae</taxon>
        <taxon>Virgibacillus</taxon>
    </lineage>
</organism>
<feature type="transmembrane region" description="Helical" evidence="1">
    <location>
        <begin position="244"/>
        <end position="269"/>
    </location>
</feature>
<gene>
    <name evidence="4" type="primary">spoIIIAE</name>
    <name evidence="3" type="ORF">BME96_09185</name>
    <name evidence="4" type="ORF">IC602_08870</name>
</gene>
<feature type="transmembrane region" description="Helical" evidence="1">
    <location>
        <begin position="196"/>
        <end position="224"/>
    </location>
</feature>
<dbReference type="GeneID" id="71514563"/>
<evidence type="ECO:0000313" key="5">
    <source>
        <dbReference type="Proteomes" id="UP000182945"/>
    </source>
</evidence>
<dbReference type="EMBL" id="JACWEZ010000004">
    <property type="protein sequence ID" value="MBD1222721.1"/>
    <property type="molecule type" value="Genomic_DNA"/>
</dbReference>
<evidence type="ECO:0000313" key="3">
    <source>
        <dbReference type="EMBL" id="APC48330.1"/>
    </source>
</evidence>
<dbReference type="InterPro" id="IPR014194">
    <property type="entry name" value="Spore_III_AE"/>
</dbReference>
<dbReference type="KEGG" id="vhl:BME96_09185"/>